<evidence type="ECO:0000256" key="3">
    <source>
        <dbReference type="ARBA" id="ARBA00022603"/>
    </source>
</evidence>
<keyword evidence="1 6" id="KW-0963">Cytoplasm</keyword>
<evidence type="ECO:0000256" key="6">
    <source>
        <dbReference type="HAMAP-Rule" id="MF_00074"/>
    </source>
</evidence>
<dbReference type="InterPro" id="IPR003682">
    <property type="entry name" value="rRNA_ssu_MeTfrase_G"/>
</dbReference>
<evidence type="ECO:0000256" key="4">
    <source>
        <dbReference type="ARBA" id="ARBA00022679"/>
    </source>
</evidence>
<protein>
    <recommendedName>
        <fullName evidence="6">Ribosomal RNA small subunit methyltransferase G</fullName>
        <ecNumber evidence="6">2.1.1.-</ecNumber>
    </recommendedName>
    <alternativeName>
        <fullName evidence="6">16S rRNA 7-methylguanosine methyltransferase</fullName>
        <shortName evidence="6">16S rRNA m7G methyltransferase</shortName>
    </alternativeName>
</protein>
<proteinExistence type="inferred from homology"/>
<evidence type="ECO:0000313" key="7">
    <source>
        <dbReference type="EMBL" id="MEA5519758.1"/>
    </source>
</evidence>
<dbReference type="Proteomes" id="UP001301728">
    <property type="component" value="Unassembled WGS sequence"/>
</dbReference>
<evidence type="ECO:0000313" key="8">
    <source>
        <dbReference type="Proteomes" id="UP001301728"/>
    </source>
</evidence>
<dbReference type="SUPFAM" id="SSF53335">
    <property type="entry name" value="S-adenosyl-L-methionine-dependent methyltransferases"/>
    <property type="match status" value="1"/>
</dbReference>
<feature type="binding site" evidence="6">
    <location>
        <position position="90"/>
    </location>
    <ligand>
        <name>S-adenosyl-L-methionine</name>
        <dbReference type="ChEBI" id="CHEBI:59789"/>
    </ligand>
</feature>
<evidence type="ECO:0000256" key="1">
    <source>
        <dbReference type="ARBA" id="ARBA00022490"/>
    </source>
</evidence>
<dbReference type="EMBL" id="JAYGHT010000068">
    <property type="protein sequence ID" value="MEA5519758.1"/>
    <property type="molecule type" value="Genomic_DNA"/>
</dbReference>
<name>A0ABU5TXV8_9CYAN</name>
<keyword evidence="2 6" id="KW-0698">rRNA processing</keyword>
<keyword evidence="5 6" id="KW-0949">S-adenosyl-L-methionine</keyword>
<sequence length="233" mass="26185">MNETERPMILEMTSVWQETLNWQPTAVQQQLFQRLYEGILAGNQSLNLTRITESDAFWEKHLWDSLAGIAPFLRGEWDFSASTVEVIDIGTGAGFPGLPVAIAVAESSVMLLDSTRKKITFLESLIETLEVKNARGFVGRAEQVNQQLKFKKKYHLALVRAVATASVCAEYALPFCTQGGRVVLYRGHWTVEEEKALQLVVKNLGGEIESIRQFTTPLTESIRHCIDLKKLSE</sequence>
<dbReference type="InterPro" id="IPR029063">
    <property type="entry name" value="SAM-dependent_MTases_sf"/>
</dbReference>
<feature type="binding site" evidence="6">
    <location>
        <begin position="141"/>
        <end position="142"/>
    </location>
    <ligand>
        <name>S-adenosyl-L-methionine</name>
        <dbReference type="ChEBI" id="CHEBI:59789"/>
    </ligand>
</feature>
<dbReference type="PANTHER" id="PTHR31760:SF0">
    <property type="entry name" value="S-ADENOSYL-L-METHIONINE-DEPENDENT METHYLTRANSFERASES SUPERFAMILY PROTEIN"/>
    <property type="match status" value="1"/>
</dbReference>
<dbReference type="PIRSF" id="PIRSF003078">
    <property type="entry name" value="GidB"/>
    <property type="match status" value="1"/>
</dbReference>
<feature type="binding site" evidence="6">
    <location>
        <position position="95"/>
    </location>
    <ligand>
        <name>S-adenosyl-L-methionine</name>
        <dbReference type="ChEBI" id="CHEBI:59789"/>
    </ligand>
</feature>
<gene>
    <name evidence="6 7" type="primary">rsmG</name>
    <name evidence="7" type="ORF">VB854_12470</name>
</gene>
<evidence type="ECO:0000256" key="5">
    <source>
        <dbReference type="ARBA" id="ARBA00022691"/>
    </source>
</evidence>
<dbReference type="EC" id="2.1.1.-" evidence="6"/>
<dbReference type="Pfam" id="PF02527">
    <property type="entry name" value="GidB"/>
    <property type="match status" value="1"/>
</dbReference>
<dbReference type="HAMAP" id="MF_00074">
    <property type="entry name" value="16SrRNA_methyltr_G"/>
    <property type="match status" value="1"/>
</dbReference>
<dbReference type="NCBIfam" id="TIGR00138">
    <property type="entry name" value="rsmG_gidB"/>
    <property type="match status" value="1"/>
</dbReference>
<accession>A0ABU5TXV8</accession>
<dbReference type="PANTHER" id="PTHR31760">
    <property type="entry name" value="S-ADENOSYL-L-METHIONINE-DEPENDENT METHYLTRANSFERASES SUPERFAMILY PROTEIN"/>
    <property type="match status" value="1"/>
</dbReference>
<evidence type="ECO:0000256" key="2">
    <source>
        <dbReference type="ARBA" id="ARBA00022552"/>
    </source>
</evidence>
<comment type="subcellular location">
    <subcellularLocation>
        <location evidence="6">Cytoplasm</location>
    </subcellularLocation>
</comment>
<organism evidence="7 8">
    <name type="scientific">Limnoraphis robusta CCNP1315</name>
    <dbReference type="NCBI Taxonomy" id="3110306"/>
    <lineage>
        <taxon>Bacteria</taxon>
        <taxon>Bacillati</taxon>
        <taxon>Cyanobacteriota</taxon>
        <taxon>Cyanophyceae</taxon>
        <taxon>Oscillatoriophycideae</taxon>
        <taxon>Oscillatoriales</taxon>
        <taxon>Sirenicapillariaceae</taxon>
        <taxon>Limnoraphis</taxon>
    </lineage>
</organism>
<keyword evidence="4 6" id="KW-0808">Transferase</keyword>
<keyword evidence="3 6" id="KW-0489">Methyltransferase</keyword>
<reference evidence="7 8" key="1">
    <citation type="submission" date="2023-12" db="EMBL/GenBank/DDBJ databases">
        <title>Baltic Sea Cyanobacteria.</title>
        <authorList>
            <person name="Delbaje E."/>
            <person name="Fewer D.P."/>
            <person name="Shishido T.K."/>
        </authorList>
    </citation>
    <scope>NUCLEOTIDE SEQUENCE [LARGE SCALE GENOMIC DNA]</scope>
    <source>
        <strain evidence="7 8">CCNP 1315</strain>
    </source>
</reference>
<dbReference type="GO" id="GO:0032259">
    <property type="term" value="P:methylation"/>
    <property type="evidence" value="ECO:0007669"/>
    <property type="project" value="UniProtKB-KW"/>
</dbReference>
<feature type="binding site" evidence="6">
    <location>
        <begin position="113"/>
        <end position="115"/>
    </location>
    <ligand>
        <name>S-adenosyl-L-methionine</name>
        <dbReference type="ChEBI" id="CHEBI:59789"/>
    </ligand>
</feature>
<keyword evidence="8" id="KW-1185">Reference proteome</keyword>
<dbReference type="GO" id="GO:0008168">
    <property type="term" value="F:methyltransferase activity"/>
    <property type="evidence" value="ECO:0007669"/>
    <property type="project" value="UniProtKB-KW"/>
</dbReference>
<comment type="caution">
    <text evidence="7">The sequence shown here is derived from an EMBL/GenBank/DDBJ whole genome shotgun (WGS) entry which is preliminary data.</text>
</comment>
<dbReference type="Gene3D" id="3.40.50.150">
    <property type="entry name" value="Vaccinia Virus protein VP39"/>
    <property type="match status" value="1"/>
</dbReference>
<comment type="similarity">
    <text evidence="6">Belongs to the methyltransferase superfamily. RNA methyltransferase RsmG family.</text>
</comment>
<feature type="binding site" evidence="6">
    <location>
        <position position="160"/>
    </location>
    <ligand>
        <name>S-adenosyl-L-methionine</name>
        <dbReference type="ChEBI" id="CHEBI:59789"/>
    </ligand>
</feature>
<comment type="function">
    <text evidence="6">Specifically methylates the N7 position of a guanine in 16S rRNA.</text>
</comment>
<dbReference type="RefSeq" id="WP_323275030.1">
    <property type="nucleotide sequence ID" value="NZ_JAYGHT010000068.1"/>
</dbReference>